<proteinExistence type="predicted"/>
<evidence type="ECO:0000259" key="1">
    <source>
        <dbReference type="Pfam" id="PF03372"/>
    </source>
</evidence>
<dbReference type="InterPro" id="IPR036691">
    <property type="entry name" value="Endo/exonu/phosph_ase_sf"/>
</dbReference>
<keyword evidence="2" id="KW-0540">Nuclease</keyword>
<name>L8JE86_9GAMM</name>
<keyword evidence="2" id="KW-0269">Exonuclease</keyword>
<dbReference type="EMBL" id="AMZO01000016">
    <property type="protein sequence ID" value="ELR65819.1"/>
    <property type="molecule type" value="Genomic_DNA"/>
</dbReference>
<evidence type="ECO:0000313" key="2">
    <source>
        <dbReference type="EMBL" id="ELR65819.1"/>
    </source>
</evidence>
<dbReference type="InterPro" id="IPR051916">
    <property type="entry name" value="GPI-anchor_lipid_remodeler"/>
</dbReference>
<dbReference type="Gene3D" id="3.60.10.10">
    <property type="entry name" value="Endonuclease/exonuclease/phosphatase"/>
    <property type="match status" value="1"/>
</dbReference>
<sequence>MTQNQTPYKVQQNLIKVATFNLFNYMEPPSAYYDFENIYDSEQWQKKQRWIRDYLSECQPDVIGFQEVFSPDSLQQLLSEQGYPYFAVVDQPTLITDYIFKSPVVAIASRYPIQSVEAVIADKEKATMMGLNEGFSFSRKPLRATIELPDLGLCDCYVVHFKSKRPTTDDADIDAKNNADKNSEADITQILTQAVTGSWASSIQRGSEAALLLTHIIERRIQTKNPAMLMGDFNDDLKDGVLRHLLTYTTAGASETKEGFVPTQLQDSWELFKKVLLLNEQDASSLPNLATKADNNSSDNRTDIIARPFSHYYANKGSVIDYILLSCEFDTEYLENMAEVIAYHTYDRHLINPIFDRDSHSTDHAVVMISIKTRS</sequence>
<comment type="caution">
    <text evidence="2">The sequence shown here is derived from an EMBL/GenBank/DDBJ whole genome shotgun (WGS) entry which is preliminary data.</text>
</comment>
<evidence type="ECO:0000313" key="3">
    <source>
        <dbReference type="Proteomes" id="UP000011134"/>
    </source>
</evidence>
<dbReference type="InterPro" id="IPR005135">
    <property type="entry name" value="Endo/exonuclease/phosphatase"/>
</dbReference>
<dbReference type="PANTHER" id="PTHR14859:SF15">
    <property type="entry name" value="ENDONUCLEASE_EXONUCLEASE_PHOSPHATASE DOMAIN-CONTAINING PROTEIN"/>
    <property type="match status" value="1"/>
</dbReference>
<dbReference type="Pfam" id="PF03372">
    <property type="entry name" value="Exo_endo_phos"/>
    <property type="match status" value="1"/>
</dbReference>
<keyword evidence="2" id="KW-0255">Endonuclease</keyword>
<dbReference type="GO" id="GO:0016020">
    <property type="term" value="C:membrane"/>
    <property type="evidence" value="ECO:0007669"/>
    <property type="project" value="GOC"/>
</dbReference>
<keyword evidence="3" id="KW-1185">Reference proteome</keyword>
<dbReference type="AlphaFoldDB" id="L8JE86"/>
<dbReference type="GO" id="GO:0004527">
    <property type="term" value="F:exonuclease activity"/>
    <property type="evidence" value="ECO:0007669"/>
    <property type="project" value="UniProtKB-KW"/>
</dbReference>
<keyword evidence="2" id="KW-0378">Hydrolase</keyword>
<reference evidence="2 3" key="1">
    <citation type="submission" date="2012-12" db="EMBL/GenBank/DDBJ databases">
        <title>Genome Assembly of Photobacterium sp. AK15.</title>
        <authorList>
            <person name="Khatri I."/>
            <person name="Vaidya B."/>
            <person name="Srinivas T.N.R."/>
            <person name="Subramanian S."/>
            <person name="Pinnaka A."/>
        </authorList>
    </citation>
    <scope>NUCLEOTIDE SEQUENCE [LARGE SCALE GENOMIC DNA]</scope>
    <source>
        <strain evidence="2 3">AK15</strain>
    </source>
</reference>
<dbReference type="SUPFAM" id="SSF56219">
    <property type="entry name" value="DNase I-like"/>
    <property type="match status" value="1"/>
</dbReference>
<organism evidence="2 3">
    <name type="scientific">Photobacterium marinum</name>
    <dbReference type="NCBI Taxonomy" id="1056511"/>
    <lineage>
        <taxon>Bacteria</taxon>
        <taxon>Pseudomonadati</taxon>
        <taxon>Pseudomonadota</taxon>
        <taxon>Gammaproteobacteria</taxon>
        <taxon>Vibrionales</taxon>
        <taxon>Vibrionaceae</taxon>
        <taxon>Photobacterium</taxon>
    </lineage>
</organism>
<dbReference type="GO" id="GO:0004519">
    <property type="term" value="F:endonuclease activity"/>
    <property type="evidence" value="ECO:0007669"/>
    <property type="project" value="UniProtKB-KW"/>
</dbReference>
<dbReference type="PATRIC" id="fig|1056511.3.peg.2399"/>
<gene>
    <name evidence="2" type="ORF">C942_00906</name>
</gene>
<feature type="domain" description="Endonuclease/exonuclease/phosphatase" evidence="1">
    <location>
        <begin position="19"/>
        <end position="326"/>
    </location>
</feature>
<dbReference type="GO" id="GO:0006506">
    <property type="term" value="P:GPI anchor biosynthetic process"/>
    <property type="evidence" value="ECO:0007669"/>
    <property type="project" value="TreeGrafter"/>
</dbReference>
<dbReference type="RefSeq" id="WP_007465901.1">
    <property type="nucleotide sequence ID" value="NZ_AMZO01000016.1"/>
</dbReference>
<dbReference type="PANTHER" id="PTHR14859">
    <property type="entry name" value="CALCOFLUOR WHITE HYPERSENSITIVE PROTEIN PRECURSOR"/>
    <property type="match status" value="1"/>
</dbReference>
<accession>L8JE86</accession>
<dbReference type="Proteomes" id="UP000011134">
    <property type="component" value="Unassembled WGS sequence"/>
</dbReference>
<protein>
    <submittedName>
        <fullName evidence="2">Endonuclease/exonuclease/phosphatase family protein</fullName>
    </submittedName>
</protein>